<evidence type="ECO:0000256" key="3">
    <source>
        <dbReference type="ARBA" id="ARBA00023125"/>
    </source>
</evidence>
<keyword evidence="3" id="KW-0238">DNA-binding</keyword>
<dbReference type="InterPro" id="IPR009061">
    <property type="entry name" value="DNA-bd_dom_put_sf"/>
</dbReference>
<feature type="domain" description="HTH merR-type" evidence="5">
    <location>
        <begin position="1"/>
        <end position="71"/>
    </location>
</feature>
<dbReference type="GO" id="GO:0003700">
    <property type="term" value="F:DNA-binding transcription factor activity"/>
    <property type="evidence" value="ECO:0007669"/>
    <property type="project" value="InterPro"/>
</dbReference>
<dbReference type="OrthoDB" id="9773308at2"/>
<dbReference type="Proteomes" id="UP000004322">
    <property type="component" value="Unassembled WGS sequence"/>
</dbReference>
<dbReference type="InterPro" id="IPR000551">
    <property type="entry name" value="MerR-type_HTH_dom"/>
</dbReference>
<keyword evidence="4" id="KW-0804">Transcription</keyword>
<evidence type="ECO:0000256" key="1">
    <source>
        <dbReference type="ARBA" id="ARBA00022491"/>
    </source>
</evidence>
<evidence type="ECO:0000256" key="2">
    <source>
        <dbReference type="ARBA" id="ARBA00023015"/>
    </source>
</evidence>
<reference evidence="6" key="1">
    <citation type="submission" date="2011-07" db="EMBL/GenBank/DDBJ databases">
        <authorList>
            <person name="Stanhope M.J."/>
            <person name="Durkin A.S."/>
            <person name="Hostetler J."/>
            <person name="Kim M."/>
            <person name="Radune D."/>
            <person name="Singh I."/>
            <person name="Town C.D."/>
        </authorList>
    </citation>
    <scope>NUCLEOTIDE SEQUENCE [LARGE SCALE GENOMIC DNA]</scope>
    <source>
        <strain evidence="6">HS-6</strain>
    </source>
</reference>
<dbReference type="GO" id="GO:0003677">
    <property type="term" value="F:DNA binding"/>
    <property type="evidence" value="ECO:0007669"/>
    <property type="project" value="UniProtKB-KW"/>
</dbReference>
<dbReference type="PROSITE" id="PS50937">
    <property type="entry name" value="HTH_MERR_2"/>
    <property type="match status" value="1"/>
</dbReference>
<organism evidence="6 7">
    <name type="scientific">Streptococcus criceti HS-6</name>
    <dbReference type="NCBI Taxonomy" id="873449"/>
    <lineage>
        <taxon>Bacteria</taxon>
        <taxon>Bacillati</taxon>
        <taxon>Bacillota</taxon>
        <taxon>Bacilli</taxon>
        <taxon>Lactobacillales</taxon>
        <taxon>Streptococcaceae</taxon>
        <taxon>Streptococcus</taxon>
    </lineage>
</organism>
<keyword evidence="1" id="KW-0678">Repressor</keyword>
<protein>
    <recommendedName>
        <fullName evidence="5">HTH merR-type domain-containing protein</fullName>
    </recommendedName>
</protein>
<dbReference type="EMBL" id="AEUV02000002">
    <property type="protein sequence ID" value="EHI75490.1"/>
    <property type="molecule type" value="Genomic_DNA"/>
</dbReference>
<name>G5JNM2_STRCG</name>
<dbReference type="eggNOG" id="COG0789">
    <property type="taxonomic scope" value="Bacteria"/>
</dbReference>
<evidence type="ECO:0000313" key="7">
    <source>
        <dbReference type="Proteomes" id="UP000004322"/>
    </source>
</evidence>
<dbReference type="RefSeq" id="WP_004229947.1">
    <property type="nucleotide sequence ID" value="NZ_AEUV02000002.1"/>
</dbReference>
<accession>G5JNM2</accession>
<dbReference type="PANTHER" id="PTHR30204:SF69">
    <property type="entry name" value="MERR-FAMILY TRANSCRIPTIONAL REGULATOR"/>
    <property type="match status" value="1"/>
</dbReference>
<comment type="caution">
    <text evidence="6">The sequence shown here is derived from an EMBL/GenBank/DDBJ whole genome shotgun (WGS) entry which is preliminary data.</text>
</comment>
<proteinExistence type="predicted"/>
<dbReference type="SMART" id="SM00422">
    <property type="entry name" value="HTH_MERR"/>
    <property type="match status" value="1"/>
</dbReference>
<evidence type="ECO:0000259" key="5">
    <source>
        <dbReference type="PROSITE" id="PS50937"/>
    </source>
</evidence>
<dbReference type="Gene3D" id="1.10.1660.10">
    <property type="match status" value="1"/>
</dbReference>
<keyword evidence="7" id="KW-1185">Reference proteome</keyword>
<keyword evidence="2" id="KW-0805">Transcription regulation</keyword>
<dbReference type="InterPro" id="IPR047057">
    <property type="entry name" value="MerR_fam"/>
</dbReference>
<dbReference type="SUPFAM" id="SSF46955">
    <property type="entry name" value="Putative DNA-binding domain"/>
    <property type="match status" value="1"/>
</dbReference>
<sequence length="271" mass="31522">MLKITNFAKLAGTTRRTLIFYDREGLFKPAFIDKENGYRYYDYDQLYEFDFINGLRQLGLSIEEIKKVLSEKDKDILNVYLADYQLKLQQEIKQLQVLDNLLEERKTQNYDPFETLPLYSVEKLIQKSEEFWCTDREVDCTPEELAILYADFVHELGDLSAMATGRSGFMTYLSSETPEAYMDAPFRFIKETSSYQVKGFVTKLERKAGHYLSVKVENTLEGITKGLELLKGYAIEHQLTLSDKLWQINTDPQLIKNGSSKEGVLQYQIVE</sequence>
<evidence type="ECO:0000313" key="6">
    <source>
        <dbReference type="EMBL" id="EHI75490.1"/>
    </source>
</evidence>
<evidence type="ECO:0000256" key="4">
    <source>
        <dbReference type="ARBA" id="ARBA00023163"/>
    </source>
</evidence>
<dbReference type="Pfam" id="PF13411">
    <property type="entry name" value="MerR_1"/>
    <property type="match status" value="1"/>
</dbReference>
<dbReference type="AlphaFoldDB" id="G5JNM2"/>
<dbReference type="STRING" id="873449.STRCR_1477"/>
<gene>
    <name evidence="6" type="ORF">STRCR_1477</name>
</gene>
<dbReference type="PANTHER" id="PTHR30204">
    <property type="entry name" value="REDOX-CYCLING DRUG-SENSING TRANSCRIPTIONAL ACTIVATOR SOXR"/>
    <property type="match status" value="1"/>
</dbReference>